<keyword evidence="3" id="KW-0812">Transmembrane</keyword>
<dbReference type="GO" id="GO:0016020">
    <property type="term" value="C:membrane"/>
    <property type="evidence" value="ECO:0007669"/>
    <property type="project" value="TreeGrafter"/>
</dbReference>
<evidence type="ECO:0000256" key="2">
    <source>
        <dbReference type="SAM" id="MobiDB-lite"/>
    </source>
</evidence>
<sequence length="311" mass="33273">MGFDLFLAAVSIVAASIATWTLLRLFPSSDARQAIPLRTDGGFADPSHTTDGGVTIDGKVTADGESTSDIDGQPTDHLGKRLVIALILTIPTFVITLLALAKIAMPGWLTNPWLHAIVITPVMFYCAAPIHHRGLPALQRRHPNGDSLVSLGMAIVYAYSLLLCVVSWIFPAGSRDPYFAFVGVVATLSLAGTLVRQHAMTAQQTAETEKAQSAQSTESTESARSQAKSPEPTQEKSAEELLFRAVVGHAIRARVLQITTSVTMVVAVWTCALWLAFGMQPKLAIAILLGSTVLSVAGLVLQAYDRQVTNR</sequence>
<feature type="region of interest" description="Disordered" evidence="2">
    <location>
        <begin position="205"/>
        <end position="236"/>
    </location>
</feature>
<feature type="transmembrane region" description="Helical" evidence="3">
    <location>
        <begin position="113"/>
        <end position="130"/>
    </location>
</feature>
<dbReference type="PANTHER" id="PTHR43520">
    <property type="entry name" value="ATP7, ISOFORM B"/>
    <property type="match status" value="1"/>
</dbReference>
<keyword evidence="3" id="KW-0472">Membrane</keyword>
<dbReference type="Proteomes" id="UP000029091">
    <property type="component" value="Unassembled WGS sequence"/>
</dbReference>
<dbReference type="GO" id="GO:0055070">
    <property type="term" value="P:copper ion homeostasis"/>
    <property type="evidence" value="ECO:0007669"/>
    <property type="project" value="TreeGrafter"/>
</dbReference>
<feature type="transmembrane region" description="Helical" evidence="3">
    <location>
        <begin position="6"/>
        <end position="26"/>
    </location>
</feature>
<protein>
    <submittedName>
        <fullName evidence="4">Copper-transporting ATPase</fullName>
    </submittedName>
</protein>
<feature type="transmembrane region" description="Helical" evidence="3">
    <location>
        <begin position="177"/>
        <end position="195"/>
    </location>
</feature>
<keyword evidence="3" id="KW-1133">Transmembrane helix</keyword>
<evidence type="ECO:0000313" key="5">
    <source>
        <dbReference type="Proteomes" id="UP000029091"/>
    </source>
</evidence>
<proteinExistence type="predicted"/>
<dbReference type="EMBL" id="JGZQ01000013">
    <property type="protein sequence ID" value="KFI94982.1"/>
    <property type="molecule type" value="Genomic_DNA"/>
</dbReference>
<evidence type="ECO:0000313" key="4">
    <source>
        <dbReference type="EMBL" id="KFI94982.1"/>
    </source>
</evidence>
<feature type="transmembrane region" description="Helical" evidence="3">
    <location>
        <begin position="82"/>
        <end position="101"/>
    </location>
</feature>
<organism evidence="4 5">
    <name type="scientific">Bifidobacterium adolescentis JCM 15918</name>
    <dbReference type="NCBI Taxonomy" id="1437612"/>
    <lineage>
        <taxon>Bacteria</taxon>
        <taxon>Bacillati</taxon>
        <taxon>Actinomycetota</taxon>
        <taxon>Actinomycetes</taxon>
        <taxon>Bifidobacteriales</taxon>
        <taxon>Bifidobacteriaceae</taxon>
        <taxon>Bifidobacterium</taxon>
    </lineage>
</organism>
<feature type="transmembrane region" description="Helical" evidence="3">
    <location>
        <begin position="151"/>
        <end position="171"/>
    </location>
</feature>
<reference evidence="4 5" key="1">
    <citation type="submission" date="2014-03" db="EMBL/GenBank/DDBJ databases">
        <title>Genomics of Bifidobacteria.</title>
        <authorList>
            <person name="Ventura M."/>
            <person name="Milani C."/>
            <person name="Lugli G.A."/>
        </authorList>
    </citation>
    <scope>NUCLEOTIDE SEQUENCE [LARGE SCALE GENOMIC DNA]</scope>
    <source>
        <strain evidence="5">JCM 15918</strain>
    </source>
</reference>
<feature type="transmembrane region" description="Helical" evidence="3">
    <location>
        <begin position="283"/>
        <end position="304"/>
    </location>
</feature>
<dbReference type="RefSeq" id="WP_033499964.1">
    <property type="nucleotide sequence ID" value="NZ_JDUX01000007.1"/>
</dbReference>
<dbReference type="GO" id="GO:0005507">
    <property type="term" value="F:copper ion binding"/>
    <property type="evidence" value="ECO:0007669"/>
    <property type="project" value="TreeGrafter"/>
</dbReference>
<evidence type="ECO:0000256" key="3">
    <source>
        <dbReference type="SAM" id="Phobius"/>
    </source>
</evidence>
<feature type="transmembrane region" description="Helical" evidence="3">
    <location>
        <begin position="255"/>
        <end position="277"/>
    </location>
</feature>
<accession>A0A087DHI2</accession>
<feature type="compositionally biased region" description="Polar residues" evidence="2">
    <location>
        <begin position="205"/>
        <end position="232"/>
    </location>
</feature>
<comment type="caution">
    <text evidence="4">The sequence shown here is derived from an EMBL/GenBank/DDBJ whole genome shotgun (WGS) entry which is preliminary data.</text>
</comment>
<dbReference type="GO" id="GO:0043682">
    <property type="term" value="F:P-type divalent copper transporter activity"/>
    <property type="evidence" value="ECO:0007669"/>
    <property type="project" value="TreeGrafter"/>
</dbReference>
<keyword evidence="1" id="KW-1278">Translocase</keyword>
<dbReference type="PANTHER" id="PTHR43520:SF8">
    <property type="entry name" value="P-TYPE CU(+) TRANSPORTER"/>
    <property type="match status" value="1"/>
</dbReference>
<name>A0A087DHI2_BIFAD</name>
<gene>
    <name evidence="4" type="ORF">BSTER_1591</name>
</gene>
<evidence type="ECO:0000256" key="1">
    <source>
        <dbReference type="ARBA" id="ARBA00022967"/>
    </source>
</evidence>
<dbReference type="AlphaFoldDB" id="A0A087DHI2"/>